<keyword evidence="3" id="KW-0597">Phosphoprotein</keyword>
<evidence type="ECO:0000256" key="4">
    <source>
        <dbReference type="ARBA" id="ARBA00022679"/>
    </source>
</evidence>
<feature type="transmembrane region" description="Helical" evidence="10">
    <location>
        <begin position="119"/>
        <end position="140"/>
    </location>
</feature>
<evidence type="ECO:0000256" key="7">
    <source>
        <dbReference type="ARBA" id="ARBA00022840"/>
    </source>
</evidence>
<dbReference type="InterPro" id="IPR003594">
    <property type="entry name" value="HATPase_dom"/>
</dbReference>
<dbReference type="InterPro" id="IPR050482">
    <property type="entry name" value="Sensor_HK_TwoCompSys"/>
</dbReference>
<evidence type="ECO:0000259" key="11">
    <source>
        <dbReference type="Pfam" id="PF02518"/>
    </source>
</evidence>
<dbReference type="Pfam" id="PF02518">
    <property type="entry name" value="HATPase_c"/>
    <property type="match status" value="1"/>
</dbReference>
<feature type="coiled-coil region" evidence="9">
    <location>
        <begin position="248"/>
        <end position="275"/>
    </location>
</feature>
<keyword evidence="5" id="KW-0547">Nucleotide-binding</keyword>
<evidence type="ECO:0000259" key="12">
    <source>
        <dbReference type="Pfam" id="PF07730"/>
    </source>
</evidence>
<feature type="transmembrane region" description="Helical" evidence="10">
    <location>
        <begin position="160"/>
        <end position="188"/>
    </location>
</feature>
<dbReference type="Pfam" id="PF07730">
    <property type="entry name" value="HisKA_3"/>
    <property type="match status" value="1"/>
</dbReference>
<comment type="catalytic activity">
    <reaction evidence="1">
        <text>ATP + protein L-histidine = ADP + protein N-phospho-L-histidine.</text>
        <dbReference type="EC" id="2.7.13.3"/>
    </reaction>
</comment>
<keyword evidence="7" id="KW-0067">ATP-binding</keyword>
<proteinExistence type="predicted"/>
<organism evidence="13 14">
    <name type="scientific">Gulosibacter molinativorax</name>
    <dbReference type="NCBI Taxonomy" id="256821"/>
    <lineage>
        <taxon>Bacteria</taxon>
        <taxon>Bacillati</taxon>
        <taxon>Actinomycetota</taxon>
        <taxon>Actinomycetes</taxon>
        <taxon>Micrococcales</taxon>
        <taxon>Microbacteriaceae</taxon>
        <taxon>Gulosibacter</taxon>
    </lineage>
</organism>
<feature type="transmembrane region" description="Helical" evidence="10">
    <location>
        <begin position="87"/>
        <end position="107"/>
    </location>
</feature>
<keyword evidence="4" id="KW-0808">Transferase</keyword>
<comment type="caution">
    <text evidence="13">The sequence shown here is derived from an EMBL/GenBank/DDBJ whole genome shotgun (WGS) entry which is preliminary data.</text>
</comment>
<accession>A0ABT7C8C8</accession>
<evidence type="ECO:0000313" key="14">
    <source>
        <dbReference type="Proteomes" id="UP001170379"/>
    </source>
</evidence>
<feature type="transmembrane region" description="Helical" evidence="10">
    <location>
        <begin position="195"/>
        <end position="217"/>
    </location>
</feature>
<dbReference type="SUPFAM" id="SSF55874">
    <property type="entry name" value="ATPase domain of HSP90 chaperone/DNA topoisomerase II/histidine kinase"/>
    <property type="match status" value="1"/>
</dbReference>
<keyword evidence="9" id="KW-0175">Coiled coil</keyword>
<evidence type="ECO:0000256" key="3">
    <source>
        <dbReference type="ARBA" id="ARBA00022553"/>
    </source>
</evidence>
<evidence type="ECO:0000256" key="10">
    <source>
        <dbReference type="SAM" id="Phobius"/>
    </source>
</evidence>
<dbReference type="SUPFAM" id="SSF103473">
    <property type="entry name" value="MFS general substrate transporter"/>
    <property type="match status" value="1"/>
</dbReference>
<dbReference type="InterPro" id="IPR011712">
    <property type="entry name" value="Sig_transdc_His_kin_sub3_dim/P"/>
</dbReference>
<evidence type="ECO:0000256" key="1">
    <source>
        <dbReference type="ARBA" id="ARBA00000085"/>
    </source>
</evidence>
<dbReference type="Gene3D" id="1.20.5.1930">
    <property type="match status" value="1"/>
</dbReference>
<dbReference type="Gene3D" id="3.30.565.10">
    <property type="entry name" value="Histidine kinase-like ATPase, C-terminal domain"/>
    <property type="match status" value="1"/>
</dbReference>
<evidence type="ECO:0000313" key="13">
    <source>
        <dbReference type="EMBL" id="MDJ1371453.1"/>
    </source>
</evidence>
<reference evidence="13" key="1">
    <citation type="submission" date="2018-03" db="EMBL/GenBank/DDBJ databases">
        <authorList>
            <person name="Nunes O.C."/>
            <person name="Lopes A.R."/>
            <person name="Froufe H."/>
            <person name="Munoz-Merida A."/>
            <person name="Barroso C."/>
            <person name="Egas C."/>
        </authorList>
    </citation>
    <scope>NUCLEOTIDE SEQUENCE</scope>
    <source>
        <strain evidence="13">ON4</strain>
    </source>
</reference>
<gene>
    <name evidence="13" type="ORF">C7K25_08740</name>
</gene>
<name>A0ABT7C8C8_9MICO</name>
<dbReference type="Proteomes" id="UP001170379">
    <property type="component" value="Unassembled WGS sequence"/>
</dbReference>
<feature type="domain" description="Signal transduction histidine kinase subgroup 3 dimerisation and phosphoacceptor" evidence="12">
    <location>
        <begin position="273"/>
        <end position="338"/>
    </location>
</feature>
<keyword evidence="14" id="KW-1185">Reference proteome</keyword>
<dbReference type="PANTHER" id="PTHR24421">
    <property type="entry name" value="NITRATE/NITRITE SENSOR PROTEIN NARX-RELATED"/>
    <property type="match status" value="1"/>
</dbReference>
<keyword evidence="10" id="KW-0472">Membrane</keyword>
<evidence type="ECO:0000256" key="5">
    <source>
        <dbReference type="ARBA" id="ARBA00022741"/>
    </source>
</evidence>
<dbReference type="EC" id="2.7.13.3" evidence="2"/>
<protein>
    <recommendedName>
        <fullName evidence="2">histidine kinase</fullName>
        <ecNumber evidence="2">2.7.13.3</ecNumber>
    </recommendedName>
</protein>
<evidence type="ECO:0000256" key="2">
    <source>
        <dbReference type="ARBA" id="ARBA00012438"/>
    </source>
</evidence>
<sequence length="472" mass="51216">MVSAVWTVRAVLLFMHPASRNAVRRGIGQKAASQRRKLPTFIPLDDTAASRLLPRLTGMTTDTTSPKQTTPVIPLTQIEFTPARSRATIMIIVAALGFVLLWIFWGFQADRDLPEPRKTIYWLAEPIFGILATALLPLVLHRDTGPPTWEVDERRERRAFVVGIVIILCSALAGSALPAAAMAVVSLVGRGRPGWFIPVLGAVSVVAGYYTGGLLLPLNEWEILVIFALGALSLMLLGLNLGSRRDLLASLRREAEAARQGQAALESEARQEERTRIAREMHDGVSHKLALVALHAGALEYRDDLSPEKVREAVGVIRAGVHDAQEELRAALHVLRSDVSDTHPAPTLADITTLVDEVRTAGASVELRVALPPVGELSAATVAHLHRVVQEALTNAIKHAPGSPISVTIAGERETGVRVEVRNRMRRAAERARGAGVGLVGLQERLALVGGMFESGQEGDDFVVRAWMPWQN</sequence>
<dbReference type="CDD" id="cd16917">
    <property type="entry name" value="HATPase_UhpB-NarQ-NarX-like"/>
    <property type="match status" value="1"/>
</dbReference>
<evidence type="ECO:0000256" key="8">
    <source>
        <dbReference type="ARBA" id="ARBA00023012"/>
    </source>
</evidence>
<keyword evidence="6" id="KW-0418">Kinase</keyword>
<feature type="domain" description="Histidine kinase/HSP90-like ATPase" evidence="11">
    <location>
        <begin position="383"/>
        <end position="462"/>
    </location>
</feature>
<feature type="transmembrane region" description="Helical" evidence="10">
    <location>
        <begin position="223"/>
        <end position="243"/>
    </location>
</feature>
<evidence type="ECO:0000256" key="6">
    <source>
        <dbReference type="ARBA" id="ARBA00022777"/>
    </source>
</evidence>
<keyword evidence="10" id="KW-0812">Transmembrane</keyword>
<dbReference type="PANTHER" id="PTHR24421:SF10">
    <property type="entry name" value="NITRATE_NITRITE SENSOR PROTEIN NARQ"/>
    <property type="match status" value="1"/>
</dbReference>
<dbReference type="EMBL" id="PXVD01000012">
    <property type="protein sequence ID" value="MDJ1371453.1"/>
    <property type="molecule type" value="Genomic_DNA"/>
</dbReference>
<evidence type="ECO:0000256" key="9">
    <source>
        <dbReference type="SAM" id="Coils"/>
    </source>
</evidence>
<dbReference type="InterPro" id="IPR036890">
    <property type="entry name" value="HATPase_C_sf"/>
</dbReference>
<reference evidence="13" key="2">
    <citation type="journal article" date="2022" name="Sci. Rep.">
        <title>In silico prediction of the enzymes involved in the degradation of the herbicide molinate by Gulosibacter molinativorax ON4T.</title>
        <authorList>
            <person name="Lopes A.R."/>
            <person name="Bunin E."/>
            <person name="Viana A.T."/>
            <person name="Froufe H."/>
            <person name="Munoz-Merida A."/>
            <person name="Pinho D."/>
            <person name="Figueiredo J."/>
            <person name="Barroso C."/>
            <person name="Vaz-Moreira I."/>
            <person name="Bellanger X."/>
            <person name="Egas C."/>
            <person name="Nunes O.C."/>
        </authorList>
    </citation>
    <scope>NUCLEOTIDE SEQUENCE</scope>
    <source>
        <strain evidence="13">ON4</strain>
    </source>
</reference>
<keyword evidence="10" id="KW-1133">Transmembrane helix</keyword>
<dbReference type="InterPro" id="IPR036259">
    <property type="entry name" value="MFS_trans_sf"/>
</dbReference>
<keyword evidence="8" id="KW-0902">Two-component regulatory system</keyword>